<keyword evidence="1" id="KW-1133">Transmembrane helix</keyword>
<keyword evidence="3" id="KW-1185">Reference proteome</keyword>
<keyword evidence="1" id="KW-0472">Membrane</keyword>
<dbReference type="Proteomes" id="UP000287330">
    <property type="component" value="Unassembled WGS sequence"/>
</dbReference>
<feature type="transmembrane region" description="Helical" evidence="1">
    <location>
        <begin position="20"/>
        <end position="41"/>
    </location>
</feature>
<reference evidence="3" key="1">
    <citation type="journal article" date="2018" name="Front. Microbiol.">
        <title>Genome-Based Analysis Reveals the Taxonomy and Diversity of the Family Idiomarinaceae.</title>
        <authorList>
            <person name="Liu Y."/>
            <person name="Lai Q."/>
            <person name="Shao Z."/>
        </authorList>
    </citation>
    <scope>NUCLEOTIDE SEQUENCE [LARGE SCALE GENOMIC DNA]</scope>
    <source>
        <strain evidence="3">F23</strain>
    </source>
</reference>
<evidence type="ECO:0000256" key="1">
    <source>
        <dbReference type="SAM" id="Phobius"/>
    </source>
</evidence>
<name>A0A432Y9C9_9GAMM</name>
<proteinExistence type="predicted"/>
<organism evidence="2 3">
    <name type="scientific">Idiomarina fontislapidosi</name>
    <dbReference type="NCBI Taxonomy" id="263723"/>
    <lineage>
        <taxon>Bacteria</taxon>
        <taxon>Pseudomonadati</taxon>
        <taxon>Pseudomonadota</taxon>
        <taxon>Gammaproteobacteria</taxon>
        <taxon>Alteromonadales</taxon>
        <taxon>Idiomarinaceae</taxon>
        <taxon>Idiomarina</taxon>
    </lineage>
</organism>
<dbReference type="EMBL" id="PIPV01000002">
    <property type="protein sequence ID" value="RUO57580.1"/>
    <property type="molecule type" value="Genomic_DNA"/>
</dbReference>
<gene>
    <name evidence="2" type="ORF">CWE25_03700</name>
</gene>
<comment type="caution">
    <text evidence="2">The sequence shown here is derived from an EMBL/GenBank/DDBJ whole genome shotgun (WGS) entry which is preliminary data.</text>
</comment>
<accession>A0A432Y9C9</accession>
<keyword evidence="1" id="KW-0812">Transmembrane</keyword>
<evidence type="ECO:0000313" key="3">
    <source>
        <dbReference type="Proteomes" id="UP000287330"/>
    </source>
</evidence>
<dbReference type="AlphaFoldDB" id="A0A432Y9C9"/>
<protein>
    <submittedName>
        <fullName evidence="2">Uncharacterized protein</fullName>
    </submittedName>
</protein>
<sequence>MGVPCALFYLTSKQNDNTQLFYSHSTLIVITINVEIWFIILDASHDRCLKEVLDLLMLIIERSMNC</sequence>
<evidence type="ECO:0000313" key="2">
    <source>
        <dbReference type="EMBL" id="RUO57580.1"/>
    </source>
</evidence>